<dbReference type="EMBL" id="JADNYJ010000142">
    <property type="protein sequence ID" value="KAF8880240.1"/>
    <property type="molecule type" value="Genomic_DNA"/>
</dbReference>
<proteinExistence type="predicted"/>
<organism evidence="1 2">
    <name type="scientific">Gymnopilus junonius</name>
    <name type="common">Spectacular rustgill mushroom</name>
    <name type="synonym">Gymnopilus spectabilis subsp. junonius</name>
    <dbReference type="NCBI Taxonomy" id="109634"/>
    <lineage>
        <taxon>Eukaryota</taxon>
        <taxon>Fungi</taxon>
        <taxon>Dikarya</taxon>
        <taxon>Basidiomycota</taxon>
        <taxon>Agaricomycotina</taxon>
        <taxon>Agaricomycetes</taxon>
        <taxon>Agaricomycetidae</taxon>
        <taxon>Agaricales</taxon>
        <taxon>Agaricineae</taxon>
        <taxon>Hymenogastraceae</taxon>
        <taxon>Gymnopilus</taxon>
    </lineage>
</organism>
<evidence type="ECO:0000313" key="1">
    <source>
        <dbReference type="EMBL" id="KAF8880240.1"/>
    </source>
</evidence>
<keyword evidence="2" id="KW-1185">Reference proteome</keyword>
<sequence length="448" mass="50045">MPRVASHVYPSIFRFQSPSKLFPMLRGLTVDFAHLDSLQSDNLLGVFLLISSANLSEIMIQNSNHTIEVQVSSLLYHLSLETPNTHKIVLYGGPTSMSLNMLARFSKLTSLLLASPGSVIFSSTFLHQLSGMSSLQLLLLHKIHSTGEDGMMSPSTITRESPRTVVTLGALKRLAFLNLEGSEALQVLDSIYAPSLVHLTFKINNMSGPEIFSRRVTETAPSLRTWLSAGNTMSSTAIQLLRACKKLFLMKVSMKNLMHSTPGIICTTIDGKVSAWQSIYWLILDGDPGADGTDQLTLIALSQFADLFPNLRLLDLTVFLLKDSKAIQDMQAEVKSNPRPQCHRLINLRLRPREFHLNSRWPTPYEFRTRPVELSVVISCFIDRLFPHLSSIRIFHSDATYLDWCHGVELMVKGLQRGSSVARNPNCHCTPTSDSLIMRQTRILGLIE</sequence>
<protein>
    <submittedName>
        <fullName evidence="1">Uncharacterized protein</fullName>
    </submittedName>
</protein>
<name>A0A9P5TIT4_GYMJU</name>
<evidence type="ECO:0000313" key="2">
    <source>
        <dbReference type="Proteomes" id="UP000724874"/>
    </source>
</evidence>
<gene>
    <name evidence="1" type="ORF">CPB84DRAFT_282173</name>
</gene>
<comment type="caution">
    <text evidence="1">The sequence shown here is derived from an EMBL/GenBank/DDBJ whole genome shotgun (WGS) entry which is preliminary data.</text>
</comment>
<reference evidence="1" key="1">
    <citation type="submission" date="2020-11" db="EMBL/GenBank/DDBJ databases">
        <authorList>
            <consortium name="DOE Joint Genome Institute"/>
            <person name="Ahrendt S."/>
            <person name="Riley R."/>
            <person name="Andreopoulos W."/>
            <person name="LaButti K."/>
            <person name="Pangilinan J."/>
            <person name="Ruiz-duenas F.J."/>
            <person name="Barrasa J.M."/>
            <person name="Sanchez-Garcia M."/>
            <person name="Camarero S."/>
            <person name="Miyauchi S."/>
            <person name="Serrano A."/>
            <person name="Linde D."/>
            <person name="Babiker R."/>
            <person name="Drula E."/>
            <person name="Ayuso-Fernandez I."/>
            <person name="Pacheco R."/>
            <person name="Padilla G."/>
            <person name="Ferreira P."/>
            <person name="Barriuso J."/>
            <person name="Kellner H."/>
            <person name="Castanera R."/>
            <person name="Alfaro M."/>
            <person name="Ramirez L."/>
            <person name="Pisabarro A.G."/>
            <person name="Kuo A."/>
            <person name="Tritt A."/>
            <person name="Lipzen A."/>
            <person name="He G."/>
            <person name="Yan M."/>
            <person name="Ng V."/>
            <person name="Cullen D."/>
            <person name="Martin F."/>
            <person name="Rosso M.-N."/>
            <person name="Henrissat B."/>
            <person name="Hibbett D."/>
            <person name="Martinez A.T."/>
            <person name="Grigoriev I.V."/>
        </authorList>
    </citation>
    <scope>NUCLEOTIDE SEQUENCE</scope>
    <source>
        <strain evidence="1">AH 44721</strain>
    </source>
</reference>
<dbReference type="SUPFAM" id="SSF52047">
    <property type="entry name" value="RNI-like"/>
    <property type="match status" value="1"/>
</dbReference>
<accession>A0A9P5TIT4</accession>
<dbReference type="Proteomes" id="UP000724874">
    <property type="component" value="Unassembled WGS sequence"/>
</dbReference>
<dbReference type="AlphaFoldDB" id="A0A9P5TIT4"/>